<dbReference type="GO" id="GO:0016810">
    <property type="term" value="F:hydrolase activity, acting on carbon-nitrogen (but not peptide) bonds"/>
    <property type="evidence" value="ECO:0007669"/>
    <property type="project" value="InterPro"/>
</dbReference>
<dbReference type="InterPro" id="IPR002509">
    <property type="entry name" value="NODB_dom"/>
</dbReference>
<dbReference type="SUPFAM" id="SSF88713">
    <property type="entry name" value="Glycoside hydrolase/deacetylase"/>
    <property type="match status" value="1"/>
</dbReference>
<evidence type="ECO:0000313" key="4">
    <source>
        <dbReference type="EMBL" id="SKC64736.1"/>
    </source>
</evidence>
<dbReference type="PANTHER" id="PTHR34216">
    <property type="match status" value="1"/>
</dbReference>
<dbReference type="Gene3D" id="3.20.20.370">
    <property type="entry name" value="Glycoside hydrolase/deacetylase"/>
    <property type="match status" value="1"/>
</dbReference>
<dbReference type="OrthoDB" id="9806342at2"/>
<keyword evidence="1 2" id="KW-0732">Signal</keyword>
<feature type="domain" description="NodB homology" evidence="3">
    <location>
        <begin position="34"/>
        <end position="276"/>
    </location>
</feature>
<feature type="signal peptide" evidence="2">
    <location>
        <begin position="1"/>
        <end position="23"/>
    </location>
</feature>
<dbReference type="InterPro" id="IPR051398">
    <property type="entry name" value="Polysacch_Deacetylase"/>
</dbReference>
<organism evidence="4 5">
    <name type="scientific">Ohtaekwangia koreensis</name>
    <dbReference type="NCBI Taxonomy" id="688867"/>
    <lineage>
        <taxon>Bacteria</taxon>
        <taxon>Pseudomonadati</taxon>
        <taxon>Bacteroidota</taxon>
        <taxon>Cytophagia</taxon>
        <taxon>Cytophagales</taxon>
        <taxon>Fulvivirgaceae</taxon>
        <taxon>Ohtaekwangia</taxon>
    </lineage>
</organism>
<dbReference type="EMBL" id="FUZU01000001">
    <property type="protein sequence ID" value="SKC64736.1"/>
    <property type="molecule type" value="Genomic_DNA"/>
</dbReference>
<dbReference type="GO" id="GO:0005975">
    <property type="term" value="P:carbohydrate metabolic process"/>
    <property type="evidence" value="ECO:0007669"/>
    <property type="project" value="InterPro"/>
</dbReference>
<dbReference type="PANTHER" id="PTHR34216:SF11">
    <property type="entry name" value="CHITOOLIGOSACCHARIDE DEACETYLASE"/>
    <property type="match status" value="1"/>
</dbReference>
<proteinExistence type="predicted"/>
<dbReference type="RefSeq" id="WP_079686808.1">
    <property type="nucleotide sequence ID" value="NZ_FUZU01000001.1"/>
</dbReference>
<evidence type="ECO:0000256" key="1">
    <source>
        <dbReference type="ARBA" id="ARBA00022729"/>
    </source>
</evidence>
<dbReference type="PROSITE" id="PS51677">
    <property type="entry name" value="NODB"/>
    <property type="match status" value="1"/>
</dbReference>
<gene>
    <name evidence="4" type="ORF">SAMN05660236_2353</name>
</gene>
<evidence type="ECO:0000256" key="2">
    <source>
        <dbReference type="SAM" id="SignalP"/>
    </source>
</evidence>
<dbReference type="STRING" id="688867.SAMN05660236_2353"/>
<evidence type="ECO:0000259" key="3">
    <source>
        <dbReference type="PROSITE" id="PS51677"/>
    </source>
</evidence>
<reference evidence="4 5" key="1">
    <citation type="submission" date="2017-02" db="EMBL/GenBank/DDBJ databases">
        <authorList>
            <person name="Peterson S.W."/>
        </authorList>
    </citation>
    <scope>NUCLEOTIDE SEQUENCE [LARGE SCALE GENOMIC DNA]</scope>
    <source>
        <strain evidence="4 5">DSM 25262</strain>
    </source>
</reference>
<keyword evidence="5" id="KW-1185">Reference proteome</keyword>
<accession>A0A1T5KLW8</accession>
<dbReference type="Pfam" id="PF01522">
    <property type="entry name" value="Polysacc_deac_1"/>
    <property type="match status" value="1"/>
</dbReference>
<dbReference type="Proteomes" id="UP000190961">
    <property type="component" value="Unassembled WGS sequence"/>
</dbReference>
<feature type="chain" id="PRO_5013318708" evidence="2">
    <location>
        <begin position="24"/>
        <end position="276"/>
    </location>
</feature>
<evidence type="ECO:0000313" key="5">
    <source>
        <dbReference type="Proteomes" id="UP000190961"/>
    </source>
</evidence>
<sequence>MMSILKFCVISVLVFFYTSTVTAQGQPARTKRKAIICLTYDDALNSQLENAIPQLDSFGMKGTFFLNSIPGSTDVIGKGSDILLKWKQASSRGHELGNHTLFHPCPQKLGWQKDIAIEAYTLEQLLNEVQTAHLYIDQLEGKRAKRSFAYPCNNFEVQKKDYSERLRTFGFISYARAGGDNTSIVTDFSGLDKMKVPSWHVMEGTTGSQLIAYVDEAIKAGGLGIFQFHGIEGSLFRISNEAHLQLLKYLKENQDKVTVATFSDAMKMVEGMNLSK</sequence>
<name>A0A1T5KLW8_9BACT</name>
<protein>
    <submittedName>
        <fullName evidence="4">Peptidoglycan/xylan/chitin deacetylase, PgdA/CDA1 family</fullName>
    </submittedName>
</protein>
<dbReference type="InterPro" id="IPR011330">
    <property type="entry name" value="Glyco_hydro/deAcase_b/a-brl"/>
</dbReference>
<dbReference type="AlphaFoldDB" id="A0A1T5KLW8"/>